<dbReference type="GO" id="GO:0042138">
    <property type="term" value="P:meiotic DNA double-strand break formation"/>
    <property type="evidence" value="ECO:0007669"/>
    <property type="project" value="TreeGrafter"/>
</dbReference>
<keyword evidence="7" id="KW-0479">Metal-binding</keyword>
<reference evidence="21 22" key="1">
    <citation type="submission" date="2020-08" db="EMBL/GenBank/DDBJ databases">
        <authorList>
            <person name="Koutsovoulos G."/>
            <person name="Danchin GJ E."/>
        </authorList>
    </citation>
    <scope>NUCLEOTIDE SEQUENCE [LARGE SCALE GENOMIC DNA]</scope>
</reference>
<dbReference type="AlphaFoldDB" id="A0A6V7WEN9"/>
<keyword evidence="8 16" id="KW-0255">Endonuclease</keyword>
<dbReference type="Proteomes" id="UP000580250">
    <property type="component" value="Unassembled WGS sequence"/>
</dbReference>
<dbReference type="InterPro" id="IPR041796">
    <property type="entry name" value="Mre11_N"/>
</dbReference>
<keyword evidence="13 16" id="KW-0464">Manganese</keyword>
<dbReference type="OrthoDB" id="30417at2759"/>
<evidence type="ECO:0000256" key="10">
    <source>
        <dbReference type="ARBA" id="ARBA00022801"/>
    </source>
</evidence>
<feature type="compositionally biased region" description="Basic and acidic residues" evidence="19">
    <location>
        <begin position="553"/>
        <end position="564"/>
    </location>
</feature>
<dbReference type="GO" id="GO:0035861">
    <property type="term" value="C:site of double-strand break"/>
    <property type="evidence" value="ECO:0007669"/>
    <property type="project" value="TreeGrafter"/>
</dbReference>
<evidence type="ECO:0000256" key="17">
    <source>
        <dbReference type="PIRSR" id="PIRSR000882-1"/>
    </source>
</evidence>
<keyword evidence="10 16" id="KW-0378">Hydrolase</keyword>
<dbReference type="InterPro" id="IPR003701">
    <property type="entry name" value="Mre11"/>
</dbReference>
<dbReference type="InterPro" id="IPR007281">
    <property type="entry name" value="Mre11_DNA-bd"/>
</dbReference>
<evidence type="ECO:0000259" key="20">
    <source>
        <dbReference type="SMART" id="SM01347"/>
    </source>
</evidence>
<evidence type="ECO:0000256" key="4">
    <source>
        <dbReference type="ARBA" id="ARBA00009028"/>
    </source>
</evidence>
<comment type="subcellular location">
    <subcellularLocation>
        <location evidence="3">Chromosome</location>
    </subcellularLocation>
    <subcellularLocation>
        <location evidence="2 16">Nucleus</location>
    </subcellularLocation>
</comment>
<dbReference type="GO" id="GO:0030145">
    <property type="term" value="F:manganese ion binding"/>
    <property type="evidence" value="ECO:0007669"/>
    <property type="project" value="UniProtKB-UniRule"/>
</dbReference>
<evidence type="ECO:0000256" key="18">
    <source>
        <dbReference type="RuleBase" id="RU003447"/>
    </source>
</evidence>
<dbReference type="InterPro" id="IPR038487">
    <property type="entry name" value="Mre11_capping_dom"/>
</dbReference>
<name>A0A6V7WEN9_MELEN</name>
<protein>
    <recommendedName>
        <fullName evidence="16">Double-strand break repair protein</fullName>
    </recommendedName>
</protein>
<dbReference type="GO" id="GO:0000014">
    <property type="term" value="F:single-stranded DNA endodeoxyribonuclease activity"/>
    <property type="evidence" value="ECO:0007669"/>
    <property type="project" value="TreeGrafter"/>
</dbReference>
<evidence type="ECO:0000256" key="2">
    <source>
        <dbReference type="ARBA" id="ARBA00004123"/>
    </source>
</evidence>
<dbReference type="Gene3D" id="3.60.21.10">
    <property type="match status" value="1"/>
</dbReference>
<dbReference type="GO" id="GO:0097552">
    <property type="term" value="P:mitochondrial double-strand break repair via homologous recombination"/>
    <property type="evidence" value="ECO:0007669"/>
    <property type="project" value="TreeGrafter"/>
</dbReference>
<evidence type="ECO:0000256" key="11">
    <source>
        <dbReference type="ARBA" id="ARBA00022839"/>
    </source>
</evidence>
<dbReference type="GO" id="GO:0007095">
    <property type="term" value="P:mitotic G2 DNA damage checkpoint signaling"/>
    <property type="evidence" value="ECO:0007669"/>
    <property type="project" value="TreeGrafter"/>
</dbReference>
<evidence type="ECO:0000313" key="21">
    <source>
        <dbReference type="EMBL" id="CAD2185468.1"/>
    </source>
</evidence>
<keyword evidence="5" id="KW-0158">Chromosome</keyword>
<keyword evidence="15 16" id="KW-0469">Meiosis</keyword>
<comment type="function">
    <text evidence="16">Core component of the MRN complex, which plays a central role in double-strand break (DSB) repair, DNA recombination, maintenance of telomere integrity and meiosis. The MRN complex is involved in the repair of DNA double-strand breaks (DSBs) via homologous recombination (HR), an error-free mechanism which primarily occurs during S and G2 phases. The complex (1) mediates the end resection of damaged DNA, which generates proper single-stranded DNA, a key initial steps in HR, and is (2) required for the recruitment of other repair factors and efficient activation of ATM and ATR upon DNA damage. Within the MRN complex, MRE11 possesses both single-strand endonuclease activity and double-strand-specific 3'-5' exonuclease activity. MRE11 first endonucleolytically cleaves the 5' strand at DNA DSB ends to prevent non-homologous end joining (NHEJ) and licence HR. It then generates a single-stranded DNA gap via 3' to 5' exonucleolytic degradation, which is required for single-strand invasion and recombination.</text>
</comment>
<dbReference type="CDD" id="cd00840">
    <property type="entry name" value="MPP_Mre11_N"/>
    <property type="match status" value="1"/>
</dbReference>
<evidence type="ECO:0000256" key="19">
    <source>
        <dbReference type="SAM" id="MobiDB-lite"/>
    </source>
</evidence>
<dbReference type="GO" id="GO:0006303">
    <property type="term" value="P:double-strand break repair via nonhomologous end joining"/>
    <property type="evidence" value="ECO:0007669"/>
    <property type="project" value="TreeGrafter"/>
</dbReference>
<evidence type="ECO:0000256" key="14">
    <source>
        <dbReference type="ARBA" id="ARBA00023242"/>
    </source>
</evidence>
<accession>A0A6V7WEN9</accession>
<dbReference type="GO" id="GO:0000724">
    <property type="term" value="P:double-strand break repair via homologous recombination"/>
    <property type="evidence" value="ECO:0007669"/>
    <property type="project" value="TreeGrafter"/>
</dbReference>
<evidence type="ECO:0000256" key="1">
    <source>
        <dbReference type="ARBA" id="ARBA00001936"/>
    </source>
</evidence>
<evidence type="ECO:0000256" key="8">
    <source>
        <dbReference type="ARBA" id="ARBA00022759"/>
    </source>
</evidence>
<keyword evidence="12 16" id="KW-0234">DNA repair</keyword>
<evidence type="ECO:0000256" key="5">
    <source>
        <dbReference type="ARBA" id="ARBA00022454"/>
    </source>
</evidence>
<dbReference type="Pfam" id="PF00149">
    <property type="entry name" value="Metallophos"/>
    <property type="match status" value="1"/>
</dbReference>
<proteinExistence type="inferred from homology"/>
<evidence type="ECO:0000256" key="7">
    <source>
        <dbReference type="ARBA" id="ARBA00022723"/>
    </source>
</evidence>
<dbReference type="PIRSF" id="PIRSF000882">
    <property type="entry name" value="DSB_repair_MRE11"/>
    <property type="match status" value="1"/>
</dbReference>
<dbReference type="GO" id="GO:0030870">
    <property type="term" value="C:Mre11 complex"/>
    <property type="evidence" value="ECO:0007669"/>
    <property type="project" value="UniProtKB-UniRule"/>
</dbReference>
<dbReference type="EMBL" id="CAJEWN010000546">
    <property type="protein sequence ID" value="CAD2185468.1"/>
    <property type="molecule type" value="Genomic_DNA"/>
</dbReference>
<evidence type="ECO:0000313" key="22">
    <source>
        <dbReference type="Proteomes" id="UP000580250"/>
    </source>
</evidence>
<organism evidence="21 22">
    <name type="scientific">Meloidogyne enterolobii</name>
    <name type="common">Root-knot nematode worm</name>
    <name type="synonym">Meloidogyne mayaguensis</name>
    <dbReference type="NCBI Taxonomy" id="390850"/>
    <lineage>
        <taxon>Eukaryota</taxon>
        <taxon>Metazoa</taxon>
        <taxon>Ecdysozoa</taxon>
        <taxon>Nematoda</taxon>
        <taxon>Chromadorea</taxon>
        <taxon>Rhabditida</taxon>
        <taxon>Tylenchina</taxon>
        <taxon>Tylenchomorpha</taxon>
        <taxon>Tylenchoidea</taxon>
        <taxon>Meloidogynidae</taxon>
        <taxon>Meloidogyninae</taxon>
        <taxon>Meloidogyne</taxon>
    </lineage>
</organism>
<dbReference type="SMART" id="SM01347">
    <property type="entry name" value="Mre11_DNA_bind"/>
    <property type="match status" value="1"/>
</dbReference>
<feature type="region of interest" description="Disordered" evidence="19">
    <location>
        <begin position="537"/>
        <end position="573"/>
    </location>
</feature>
<keyword evidence="14 16" id="KW-0539">Nucleus</keyword>
<evidence type="ECO:0000256" key="9">
    <source>
        <dbReference type="ARBA" id="ARBA00022763"/>
    </source>
</evidence>
<dbReference type="PANTHER" id="PTHR10139:SF1">
    <property type="entry name" value="DOUBLE-STRAND BREAK REPAIR PROTEIN MRE11"/>
    <property type="match status" value="1"/>
</dbReference>
<comment type="similarity">
    <text evidence="4 16 18">Belongs to the MRE11/RAD32 family.</text>
</comment>
<dbReference type="InterPro" id="IPR029052">
    <property type="entry name" value="Metallo-depent_PP-like"/>
</dbReference>
<dbReference type="Gene3D" id="3.30.110.110">
    <property type="entry name" value="Mre11, capping domain"/>
    <property type="match status" value="1"/>
</dbReference>
<evidence type="ECO:0000256" key="12">
    <source>
        <dbReference type="ARBA" id="ARBA00023204"/>
    </source>
</evidence>
<dbReference type="GO" id="GO:0031573">
    <property type="term" value="P:mitotic intra-S DNA damage checkpoint signaling"/>
    <property type="evidence" value="ECO:0007669"/>
    <property type="project" value="TreeGrafter"/>
</dbReference>
<comment type="cofactor">
    <cofactor evidence="1 16">
        <name>Mn(2+)</name>
        <dbReference type="ChEBI" id="CHEBI:29035"/>
    </cofactor>
</comment>
<keyword evidence="11 16" id="KW-0269">Exonuclease</keyword>
<evidence type="ECO:0000256" key="13">
    <source>
        <dbReference type="ARBA" id="ARBA00023211"/>
    </source>
</evidence>
<evidence type="ECO:0000256" key="15">
    <source>
        <dbReference type="ARBA" id="ARBA00023254"/>
    </source>
</evidence>
<feature type="compositionally biased region" description="Polar residues" evidence="19">
    <location>
        <begin position="541"/>
        <end position="552"/>
    </location>
</feature>
<dbReference type="PANTHER" id="PTHR10139">
    <property type="entry name" value="DOUBLE-STRAND BREAK REPAIR PROTEIN MRE11"/>
    <property type="match status" value="1"/>
</dbReference>
<evidence type="ECO:0000256" key="6">
    <source>
        <dbReference type="ARBA" id="ARBA00022722"/>
    </source>
</evidence>
<dbReference type="GO" id="GO:0008296">
    <property type="term" value="F:3'-5'-DNA exonuclease activity"/>
    <property type="evidence" value="ECO:0007669"/>
    <property type="project" value="InterPro"/>
</dbReference>
<comment type="caution">
    <text evidence="21">The sequence shown here is derived from an EMBL/GenBank/DDBJ whole genome shotgun (WGS) entry which is preliminary data.</text>
</comment>
<feature type="domain" description="Mre11 DNA-binding" evidence="20">
    <location>
        <begin position="296"/>
        <end position="466"/>
    </location>
</feature>
<gene>
    <name evidence="21" type="ORF">MENT_LOCUS37894</name>
</gene>
<dbReference type="GO" id="GO:0000723">
    <property type="term" value="P:telomere maintenance"/>
    <property type="evidence" value="ECO:0007669"/>
    <property type="project" value="TreeGrafter"/>
</dbReference>
<evidence type="ECO:0000256" key="16">
    <source>
        <dbReference type="PIRNR" id="PIRNR000882"/>
    </source>
</evidence>
<keyword evidence="6 16" id="KW-0540">Nuclease</keyword>
<dbReference type="SUPFAM" id="SSF56300">
    <property type="entry name" value="Metallo-dependent phosphatases"/>
    <property type="match status" value="1"/>
</dbReference>
<sequence length="610" mass="69592">MVLDSDIIKFLIASDIHAGYGENKQYIGNDSFESLREVLSNAKEAKVDFVLLAGDLFHENHPSRETQLKVVRLLRTYCTKGEKPDLDFVSDPTINFQHSNFPSVNYLDDNLCITVPIFTIHGNHDDLSGKGLSALDVLHESGLLNLFGKYSDLDQLEVAPILLKRGCTKIALYGIGSQRDDRLARAFSKGKIKFKRPEEDDWFYILVLHQNRPPRSKLRSTKSHVSFKCIPDFFDVVIWGHEHECLIDPDFKSFDVNGQNKSFYIIQPGSTVATALSTEEAKRKHIGIMSVHRKQFKLKKIEMKTVRQLIIDELDLNEAEPSAKIAKTTIRQKNMKDEQLIEDKIEQMLESAEIEREPSRPFPPRVRLKVVYSGKWLNIPPINGRKFGAKYMDRVANATEMIFVRVKREDKKAVNVDDSIIQFLGPRTDDVSTVDEMVNRFYGNCEFKKCLTIISEGIMGKQLEEYSNTDTNTQFKYTHADRALTESIKEQIGETGDKVKDIMKDKVDDNDNDVPILQKISECIQIVKRERLGRTGHRTTTDASSLNDTMDTSFHERGGFDPERIVTSTPRASQEREVQWLQAVSSNSQVSEEVTMSEDISTICEHDFSP</sequence>
<evidence type="ECO:0000256" key="3">
    <source>
        <dbReference type="ARBA" id="ARBA00004286"/>
    </source>
</evidence>
<keyword evidence="9 16" id="KW-0227">DNA damage</keyword>
<dbReference type="InterPro" id="IPR004843">
    <property type="entry name" value="Calcineurin-like_PHP"/>
</dbReference>
<feature type="active site" description="Proton donor" evidence="17">
    <location>
        <position position="124"/>
    </location>
</feature>
<dbReference type="Pfam" id="PF04152">
    <property type="entry name" value="Mre11_DNA_bind"/>
    <property type="match status" value="1"/>
</dbReference>
<dbReference type="NCBIfam" id="TIGR00583">
    <property type="entry name" value="mre11"/>
    <property type="match status" value="1"/>
</dbReference>